<dbReference type="Gene3D" id="2.60.120.460">
    <property type="entry name" value="YjbQ-like"/>
    <property type="match status" value="1"/>
</dbReference>
<organism evidence="2 3">
    <name type="scientific">Thermofilum adornatum 1505</name>
    <dbReference type="NCBI Taxonomy" id="697581"/>
    <lineage>
        <taxon>Archaea</taxon>
        <taxon>Thermoproteota</taxon>
        <taxon>Thermoprotei</taxon>
        <taxon>Thermofilales</taxon>
        <taxon>Thermofilaceae</taxon>
        <taxon>Thermofilum</taxon>
    </lineage>
</organism>
<dbReference type="PROSITE" id="PS01314">
    <property type="entry name" value="UPF0047"/>
    <property type="match status" value="1"/>
</dbReference>
<proteinExistence type="inferred from homology"/>
<dbReference type="NCBIfam" id="TIGR00149">
    <property type="entry name" value="TIGR00149_YjbQ"/>
    <property type="match status" value="1"/>
</dbReference>
<comment type="similarity">
    <text evidence="1">Belongs to the UPF0047 family.</text>
</comment>
<sequence length="144" mass="15949">MEKPSNGFRVFVKEIYLSTKERIELVDITNKVEEAVQESRIRNGICLVYAPHATAAVILNEHEKGLLSDIVKKILEIAPPGANYLHNRIDNNAHAHVASSIIGSSATLPVVNGELMRGTWQNIFLVELDGPRASRRIIVEVLGE</sequence>
<evidence type="ECO:0000313" key="2">
    <source>
        <dbReference type="EMBL" id="AJB42938.1"/>
    </source>
</evidence>
<evidence type="ECO:0000313" key="3">
    <source>
        <dbReference type="Proteomes" id="UP000266720"/>
    </source>
</evidence>
<dbReference type="SUPFAM" id="SSF111038">
    <property type="entry name" value="YjbQ-like"/>
    <property type="match status" value="1"/>
</dbReference>
<dbReference type="InterPro" id="IPR035917">
    <property type="entry name" value="YjbQ-like_sf"/>
</dbReference>
<dbReference type="PANTHER" id="PTHR30615">
    <property type="entry name" value="UNCHARACTERIZED PROTEIN YJBQ-RELATED"/>
    <property type="match status" value="1"/>
</dbReference>
<name>A0A3G1A950_9CREN</name>
<dbReference type="PANTHER" id="PTHR30615:SF8">
    <property type="entry name" value="UPF0047 PROTEIN C4A8.02C"/>
    <property type="match status" value="1"/>
</dbReference>
<reference evidence="3" key="1">
    <citation type="book" date="2010" name="EXTREMOPHILES" publisher="0:0-0">
        <title>Complete genome sequences of ten hyperthermophilic archaea reveal their metabolic capabilities and possible ecological roles.</title>
        <editorList>
            <person name="?"/>
        </editorList>
        <authorList>
            <person name="Ravin N.V."/>
            <person name="Mardanov A.V."/>
            <person name="Bonch-Osmolovskaya E.A."/>
            <person name="Skryabin K.G."/>
        </authorList>
    </citation>
    <scope>NUCLEOTIDE SEQUENCE [LARGE SCALE GENOMIC DNA]</scope>
    <source>
        <strain evidence="3">1505</strain>
    </source>
</reference>
<dbReference type="EMBL" id="CP007493">
    <property type="protein sequence ID" value="AJB42938.1"/>
    <property type="molecule type" value="Genomic_DNA"/>
</dbReference>
<dbReference type="InterPro" id="IPR001602">
    <property type="entry name" value="UPF0047_YjbQ-like"/>
</dbReference>
<protein>
    <submittedName>
        <fullName evidence="2">UPF0047 domain containing protein</fullName>
    </submittedName>
</protein>
<dbReference type="Pfam" id="PF01894">
    <property type="entry name" value="YjbQ"/>
    <property type="match status" value="1"/>
</dbReference>
<dbReference type="RefSeq" id="WP_052887269.1">
    <property type="nucleotide sequence ID" value="NZ_CP007493.1"/>
</dbReference>
<dbReference type="PIRSF" id="PIRSF004681">
    <property type="entry name" value="UCP004681"/>
    <property type="match status" value="1"/>
</dbReference>
<evidence type="ECO:0000256" key="1">
    <source>
        <dbReference type="ARBA" id="ARBA00005534"/>
    </source>
</evidence>
<dbReference type="Proteomes" id="UP000266720">
    <property type="component" value="Chromosome"/>
</dbReference>
<dbReference type="STRING" id="697581.TCARB_1902"/>
<gene>
    <name evidence="2" type="ORF">TCARB_1902</name>
</gene>
<dbReference type="KEGG" id="tcb:TCARB_1902"/>
<dbReference type="GeneID" id="25407315"/>
<dbReference type="AlphaFoldDB" id="A0A3G1A950"/>
<accession>A0A3G1A950</accession>